<evidence type="ECO:0000313" key="5">
    <source>
        <dbReference type="EMBL" id="MEQ2472542.1"/>
    </source>
</evidence>
<keyword evidence="3" id="KW-0119">Carbohydrate metabolism</keyword>
<evidence type="ECO:0000256" key="4">
    <source>
        <dbReference type="SAM" id="Coils"/>
    </source>
</evidence>
<keyword evidence="4" id="KW-0175">Coiled coil</keyword>
<dbReference type="PANTHER" id="PTHR18964">
    <property type="entry name" value="ROK (REPRESSOR, ORF, KINASE) FAMILY"/>
    <property type="match status" value="1"/>
</dbReference>
<dbReference type="CDD" id="cd24059">
    <property type="entry name" value="ASKHA_NBD_ROK_TM1224-like"/>
    <property type="match status" value="1"/>
</dbReference>
<dbReference type="Pfam" id="PF00480">
    <property type="entry name" value="ROK"/>
    <property type="match status" value="1"/>
</dbReference>
<dbReference type="EMBL" id="JBBMFE010000006">
    <property type="protein sequence ID" value="MEQ2472542.1"/>
    <property type="molecule type" value="Genomic_DNA"/>
</dbReference>
<dbReference type="SUPFAM" id="SSF46785">
    <property type="entry name" value="Winged helix' DNA-binding domain"/>
    <property type="match status" value="1"/>
</dbReference>
<accession>A0ABV1FHJ8</accession>
<dbReference type="InterPro" id="IPR000600">
    <property type="entry name" value="ROK"/>
</dbReference>
<evidence type="ECO:0000256" key="3">
    <source>
        <dbReference type="ARBA" id="ARBA00022629"/>
    </source>
</evidence>
<dbReference type="Proteomes" id="UP001438008">
    <property type="component" value="Unassembled WGS sequence"/>
</dbReference>
<dbReference type="PANTHER" id="PTHR18964:SF149">
    <property type="entry name" value="BIFUNCTIONAL UDP-N-ACETYLGLUCOSAMINE 2-EPIMERASE_N-ACETYLMANNOSAMINE KINASE"/>
    <property type="match status" value="1"/>
</dbReference>
<dbReference type="Pfam" id="PF13412">
    <property type="entry name" value="HTH_24"/>
    <property type="match status" value="1"/>
</dbReference>
<comment type="caution">
    <text evidence="5">The sequence shown here is derived from an EMBL/GenBank/DDBJ whole genome shotgun (WGS) entry which is preliminary data.</text>
</comment>
<sequence length="384" mass="43160">MARLGVNKDYLKKRNRGLVLQLIATGKCTSRIELAREVHLTKTAISAIVNELIEQGYLREAAVTTKAKLGRTPVKLEISPEAPKYIGILFGRGCLEAAICDLNMNIIAYERVEREWSGGQEIMEVAYRLLDRLLEREEKIIAIGVATPGPVDVKKGRIINPGYFHGIQNLDVAEPIQKRYGIPVFLDHDVQSAALVEQLYGNGQGYQDVLVLGIEKGVGSGIMTNGHRYQSNSGYPPEMGHLSINHHGRKCVCGNIGCLEAYIGSDRVQEKIEAAFGRKIPYREFCQMEDPEAERIMQELINDLSCAIISLQNIMNFEIILLGMDSIYWQEKYLKRLEDIINERKFANKKVRTLVKKVKFMEKMPVLGAVCNAVSKTFEGEMLD</sequence>
<gene>
    <name evidence="5" type="ORF">WMO29_08560</name>
</gene>
<dbReference type="SUPFAM" id="SSF53067">
    <property type="entry name" value="Actin-like ATPase domain"/>
    <property type="match status" value="1"/>
</dbReference>
<evidence type="ECO:0000313" key="6">
    <source>
        <dbReference type="Proteomes" id="UP001438008"/>
    </source>
</evidence>
<comment type="function">
    <text evidence="1">Transcriptional repressor of xylose-utilizing enzymes.</text>
</comment>
<proteinExistence type="inferred from homology"/>
<comment type="similarity">
    <text evidence="2">Belongs to the ROK (NagC/XylR) family.</text>
</comment>
<evidence type="ECO:0000256" key="2">
    <source>
        <dbReference type="ARBA" id="ARBA00006479"/>
    </source>
</evidence>
<feature type="coiled-coil region" evidence="4">
    <location>
        <begin position="330"/>
        <end position="357"/>
    </location>
</feature>
<dbReference type="Gene3D" id="1.10.10.10">
    <property type="entry name" value="Winged helix-like DNA-binding domain superfamily/Winged helix DNA-binding domain"/>
    <property type="match status" value="1"/>
</dbReference>
<dbReference type="InterPro" id="IPR036388">
    <property type="entry name" value="WH-like_DNA-bd_sf"/>
</dbReference>
<dbReference type="RefSeq" id="WP_349164507.1">
    <property type="nucleotide sequence ID" value="NZ_JBBMFE010000006.1"/>
</dbReference>
<keyword evidence="6" id="KW-1185">Reference proteome</keyword>
<dbReference type="InterPro" id="IPR036390">
    <property type="entry name" value="WH_DNA-bd_sf"/>
</dbReference>
<protein>
    <submittedName>
        <fullName evidence="5">ROK family transcriptional regulator</fullName>
    </submittedName>
</protein>
<name>A0ABV1FHJ8_9FIRM</name>
<reference evidence="5 6" key="1">
    <citation type="submission" date="2024-03" db="EMBL/GenBank/DDBJ databases">
        <title>Human intestinal bacterial collection.</title>
        <authorList>
            <person name="Pauvert C."/>
            <person name="Hitch T.C.A."/>
            <person name="Clavel T."/>
        </authorList>
    </citation>
    <scope>NUCLEOTIDE SEQUENCE [LARGE SCALE GENOMIC DNA]</scope>
    <source>
        <strain evidence="5 6">CLA-AA-H132</strain>
    </source>
</reference>
<evidence type="ECO:0000256" key="1">
    <source>
        <dbReference type="ARBA" id="ARBA00002486"/>
    </source>
</evidence>
<keyword evidence="3" id="KW-0859">Xylose metabolism</keyword>
<dbReference type="Gene3D" id="3.30.420.40">
    <property type="match status" value="2"/>
</dbReference>
<organism evidence="5 6">
    <name type="scientific">Laedolimicola intestinihominis</name>
    <dbReference type="NCBI Taxonomy" id="3133166"/>
    <lineage>
        <taxon>Bacteria</taxon>
        <taxon>Bacillati</taxon>
        <taxon>Bacillota</taxon>
        <taxon>Clostridia</taxon>
        <taxon>Lachnospirales</taxon>
        <taxon>Lachnospiraceae</taxon>
        <taxon>Laedolimicola</taxon>
    </lineage>
</organism>
<dbReference type="InterPro" id="IPR043129">
    <property type="entry name" value="ATPase_NBD"/>
</dbReference>